<dbReference type="PANTHER" id="PTHR45753:SF3">
    <property type="entry name" value="ORNITHINE TRANSCARBAMYLASE, MITOCHONDRIAL"/>
    <property type="match status" value="1"/>
</dbReference>
<evidence type="ECO:0000256" key="1">
    <source>
        <dbReference type="ARBA" id="ARBA00004975"/>
    </source>
</evidence>
<dbReference type="FunFam" id="3.40.50.1370:FF:000008">
    <property type="entry name" value="Ornithine carbamoyltransferase"/>
    <property type="match status" value="1"/>
</dbReference>
<feature type="binding site" evidence="6">
    <location>
        <position position="219"/>
    </location>
    <ligand>
        <name>L-ornithine</name>
        <dbReference type="ChEBI" id="CHEBI:46911"/>
    </ligand>
</feature>
<dbReference type="InterPro" id="IPR036901">
    <property type="entry name" value="Asp/Orn_carbamoylTrfase_sf"/>
</dbReference>
<feature type="binding site" evidence="6">
    <location>
        <begin position="223"/>
        <end position="224"/>
    </location>
    <ligand>
        <name>L-ornithine</name>
        <dbReference type="ChEBI" id="CHEBI:46911"/>
    </ligand>
</feature>
<evidence type="ECO:0000313" key="10">
    <source>
        <dbReference type="Proteomes" id="UP000250918"/>
    </source>
</evidence>
<dbReference type="NCBIfam" id="NF001986">
    <property type="entry name" value="PRK00779.1"/>
    <property type="match status" value="1"/>
</dbReference>
<reference evidence="9 10" key="1">
    <citation type="journal article" date="2018" name="ISME J.">
        <title>A methanotrophic archaeon couples anaerobic oxidation of methane to Fe(III) reduction.</title>
        <authorList>
            <person name="Cai C."/>
            <person name="Leu A.O."/>
            <person name="Xie G.J."/>
            <person name="Guo J."/>
            <person name="Feng Y."/>
            <person name="Zhao J.X."/>
            <person name="Tyson G.W."/>
            <person name="Yuan Z."/>
            <person name="Hu S."/>
        </authorList>
    </citation>
    <scope>NUCLEOTIDE SEQUENCE [LARGE SCALE GENOMIC DNA]</scope>
    <source>
        <strain evidence="9">FeB_12</strain>
    </source>
</reference>
<evidence type="ECO:0000256" key="5">
    <source>
        <dbReference type="ARBA" id="ARBA00048772"/>
    </source>
</evidence>
<organism evidence="9 10">
    <name type="scientific">candidate division GN15 bacterium</name>
    <dbReference type="NCBI Taxonomy" id="2072418"/>
    <lineage>
        <taxon>Bacteria</taxon>
        <taxon>candidate division GN15</taxon>
    </lineage>
</organism>
<accession>A0A855WWR6</accession>
<name>A0A855WWR6_9BACT</name>
<dbReference type="HAMAP" id="MF_01109">
    <property type="entry name" value="OTCase"/>
    <property type="match status" value="1"/>
</dbReference>
<feature type="binding site" evidence="6">
    <location>
        <position position="287"/>
    </location>
    <ligand>
        <name>carbamoyl phosphate</name>
        <dbReference type="ChEBI" id="CHEBI:58228"/>
    </ligand>
</feature>
<dbReference type="InterPro" id="IPR006131">
    <property type="entry name" value="Asp_carbamoyltransf_Asp/Orn-bd"/>
</dbReference>
<comment type="pathway">
    <text evidence="1">Amino-acid biosynthesis; L-arginine biosynthesis; L-arginine from L-ornithine and carbamoyl phosphate: step 1/3.</text>
</comment>
<dbReference type="PRINTS" id="PR00100">
    <property type="entry name" value="AOTCASE"/>
</dbReference>
<proteinExistence type="inferred from homology"/>
<dbReference type="GO" id="GO:0019240">
    <property type="term" value="P:citrulline biosynthetic process"/>
    <property type="evidence" value="ECO:0007669"/>
    <property type="project" value="TreeGrafter"/>
</dbReference>
<dbReference type="InterPro" id="IPR024904">
    <property type="entry name" value="OTCase_ArgI"/>
</dbReference>
<dbReference type="GO" id="GO:0016597">
    <property type="term" value="F:amino acid binding"/>
    <property type="evidence" value="ECO:0007669"/>
    <property type="project" value="InterPro"/>
</dbReference>
<dbReference type="SUPFAM" id="SSF53671">
    <property type="entry name" value="Aspartate/ornithine carbamoyltransferase"/>
    <property type="match status" value="1"/>
</dbReference>
<evidence type="ECO:0000259" key="8">
    <source>
        <dbReference type="Pfam" id="PF02729"/>
    </source>
</evidence>
<feature type="binding site" evidence="6">
    <location>
        <position position="158"/>
    </location>
    <ligand>
        <name>L-ornithine</name>
        <dbReference type="ChEBI" id="CHEBI:46911"/>
    </ligand>
</feature>
<feature type="binding site" evidence="6">
    <location>
        <begin position="127"/>
        <end position="130"/>
    </location>
    <ligand>
        <name>carbamoyl phosphate</name>
        <dbReference type="ChEBI" id="CHEBI:58228"/>
    </ligand>
</feature>
<evidence type="ECO:0000256" key="3">
    <source>
        <dbReference type="ARBA" id="ARBA00013007"/>
    </source>
</evidence>
<dbReference type="EMBL" id="PQAP01000173">
    <property type="protein sequence ID" value="PWB69240.1"/>
    <property type="molecule type" value="Genomic_DNA"/>
</dbReference>
<dbReference type="GO" id="GO:0004585">
    <property type="term" value="F:ornithine carbamoyltransferase activity"/>
    <property type="evidence" value="ECO:0007669"/>
    <property type="project" value="UniProtKB-UniRule"/>
</dbReference>
<keyword evidence="6" id="KW-0963">Cytoplasm</keyword>
<comment type="similarity">
    <text evidence="2 6">Belongs to the aspartate/ornithine carbamoyltransferase superfamily. OTCase family.</text>
</comment>
<dbReference type="Pfam" id="PF00185">
    <property type="entry name" value="OTCace"/>
    <property type="match status" value="1"/>
</dbReference>
<dbReference type="GO" id="GO:0042450">
    <property type="term" value="P:L-arginine biosynthetic process via ornithine"/>
    <property type="evidence" value="ECO:0007669"/>
    <property type="project" value="UniProtKB-UniRule"/>
</dbReference>
<dbReference type="InterPro" id="IPR006130">
    <property type="entry name" value="Asp/Orn_carbamoylTrfase"/>
</dbReference>
<dbReference type="InterPro" id="IPR006132">
    <property type="entry name" value="Asp/Orn_carbamoyltranf_P-bd"/>
</dbReference>
<dbReference type="NCBIfam" id="TIGR00658">
    <property type="entry name" value="orni_carb_tr"/>
    <property type="match status" value="1"/>
</dbReference>
<dbReference type="GO" id="GO:0005737">
    <property type="term" value="C:cytoplasm"/>
    <property type="evidence" value="ECO:0007669"/>
    <property type="project" value="UniProtKB-SubCell"/>
</dbReference>
<dbReference type="Gene3D" id="3.40.50.1370">
    <property type="entry name" value="Aspartate/ornithine carbamoyltransferase"/>
    <property type="match status" value="2"/>
</dbReference>
<protein>
    <recommendedName>
        <fullName evidence="3 6">Ornithine carbamoyltransferase</fullName>
        <shortName evidence="6">OTCase</shortName>
        <ecNumber evidence="3 6">2.1.3.3</ecNumber>
    </recommendedName>
</protein>
<evidence type="ECO:0000313" key="9">
    <source>
        <dbReference type="EMBL" id="PWB69240.1"/>
    </source>
</evidence>
<evidence type="ECO:0000256" key="6">
    <source>
        <dbReference type="HAMAP-Rule" id="MF_01109"/>
    </source>
</evidence>
<evidence type="ECO:0000259" key="7">
    <source>
        <dbReference type="Pfam" id="PF00185"/>
    </source>
</evidence>
<dbReference type="EC" id="2.1.3.3" evidence="3 6"/>
<feature type="domain" description="Aspartate/ornithine carbamoyltransferase Asp/Orn-binding" evidence="7">
    <location>
        <begin position="148"/>
        <end position="298"/>
    </location>
</feature>
<comment type="catalytic activity">
    <reaction evidence="5 6">
        <text>carbamoyl phosphate + L-ornithine = L-citrulline + phosphate + H(+)</text>
        <dbReference type="Rhea" id="RHEA:19513"/>
        <dbReference type="ChEBI" id="CHEBI:15378"/>
        <dbReference type="ChEBI" id="CHEBI:43474"/>
        <dbReference type="ChEBI" id="CHEBI:46911"/>
        <dbReference type="ChEBI" id="CHEBI:57743"/>
        <dbReference type="ChEBI" id="CHEBI:58228"/>
        <dbReference type="EC" id="2.1.3.3"/>
    </reaction>
</comment>
<evidence type="ECO:0000256" key="4">
    <source>
        <dbReference type="ARBA" id="ARBA00022679"/>
    </source>
</evidence>
<feature type="binding site" evidence="6">
    <location>
        <begin position="259"/>
        <end position="260"/>
    </location>
    <ligand>
        <name>carbamoyl phosphate</name>
        <dbReference type="ChEBI" id="CHEBI:58228"/>
    </ligand>
</feature>
<dbReference type="PANTHER" id="PTHR45753">
    <property type="entry name" value="ORNITHINE CARBAMOYLTRANSFERASE, MITOCHONDRIAL"/>
    <property type="match status" value="1"/>
</dbReference>
<comment type="subcellular location">
    <subcellularLocation>
        <location evidence="6">Cytoplasm</location>
    </subcellularLocation>
</comment>
<dbReference type="Pfam" id="PF02729">
    <property type="entry name" value="OTCace_N"/>
    <property type="match status" value="1"/>
</dbReference>
<feature type="domain" description="Aspartate/ornithine carbamoyltransferase carbamoyl-P binding" evidence="8">
    <location>
        <begin position="3"/>
        <end position="140"/>
    </location>
</feature>
<evidence type="ECO:0000256" key="2">
    <source>
        <dbReference type="ARBA" id="ARBA00007805"/>
    </source>
</evidence>
<comment type="caution">
    <text evidence="9">The sequence shown here is derived from an EMBL/GenBank/DDBJ whole genome shotgun (WGS) entry which is preliminary data.</text>
</comment>
<gene>
    <name evidence="9" type="primary">argF</name>
    <name evidence="9" type="ORF">C3F09_10430</name>
</gene>
<dbReference type="PRINTS" id="PR00102">
    <property type="entry name" value="OTCASE"/>
</dbReference>
<feature type="binding site" evidence="6">
    <location>
        <position position="100"/>
    </location>
    <ligand>
        <name>carbamoyl phosphate</name>
        <dbReference type="ChEBI" id="CHEBI:58228"/>
    </ligand>
</feature>
<keyword evidence="4 6" id="KW-0808">Transferase</keyword>
<sequence length="300" mass="33016">MPRSLTQITDLTAAEVREILDLCGKMKRKEIAPKPLAGKAVACIFTKASLRTRVSFEVGIQQLGGNALYITDNEIKLGERESIADAARVLSRYVGMIMIRTYKQSDVEGLAKHASVPVVNGLTDAVHPCQILGDYFTILEHKPPERKYKVAYLGDGNNITHSWLNLASLIPLDLRIATAPDCRPDSLYVEKARRNPQSSVLLTDDPKEAVAGADVVYTDVWASMGQKHLAEEKANKLRSFQVNSSLLKGADPGAIVLHCLPAERGKEITDEVMDGPQSVVFDEAENRLHIQKAIMAFLLK</sequence>
<comment type="caution">
    <text evidence="6">Lacks conserved residue(s) required for the propagation of feature annotation.</text>
</comment>
<dbReference type="InterPro" id="IPR002292">
    <property type="entry name" value="Orn/put_carbamltrans"/>
</dbReference>
<dbReference type="Proteomes" id="UP000250918">
    <property type="component" value="Unassembled WGS sequence"/>
</dbReference>
<dbReference type="AlphaFoldDB" id="A0A855WWR6"/>